<dbReference type="InterPro" id="IPR002110">
    <property type="entry name" value="Ankyrin_rpt"/>
</dbReference>
<evidence type="ECO:0000259" key="3">
    <source>
        <dbReference type="PROSITE" id="PS50174"/>
    </source>
</evidence>
<dbReference type="PANTHER" id="PTHR20923">
    <property type="entry name" value="BAT4 PROTEIN-RELATED"/>
    <property type="match status" value="1"/>
</dbReference>
<dbReference type="Pfam" id="PF01585">
    <property type="entry name" value="G-patch"/>
    <property type="match status" value="1"/>
</dbReference>
<dbReference type="Proteomes" id="UP001549920">
    <property type="component" value="Unassembled WGS sequence"/>
</dbReference>
<feature type="region of interest" description="Disordered" evidence="2">
    <location>
        <begin position="266"/>
        <end position="302"/>
    </location>
</feature>
<dbReference type="InterPro" id="IPR000467">
    <property type="entry name" value="G_patch_dom"/>
</dbReference>
<keyword evidence="1" id="KW-0040">ANK repeat</keyword>
<reference evidence="4 5" key="1">
    <citation type="submission" date="2024-06" db="EMBL/GenBank/DDBJ databases">
        <title>A chromosome-level genome assembly of beet webworm, Loxostege sticticalis.</title>
        <authorList>
            <person name="Zhang Y."/>
        </authorList>
    </citation>
    <scope>NUCLEOTIDE SEQUENCE [LARGE SCALE GENOMIC DNA]</scope>
    <source>
        <strain evidence="4">AQ026</strain>
        <tissue evidence="4">Whole body</tissue>
    </source>
</reference>
<dbReference type="PANTHER" id="PTHR20923:SF1">
    <property type="entry name" value="G PATCH DOMAIN AND ANKYRIN REPEAT-CONTAINING PROTEIN 1"/>
    <property type="match status" value="1"/>
</dbReference>
<dbReference type="Gene3D" id="1.25.40.20">
    <property type="entry name" value="Ankyrin repeat-containing domain"/>
    <property type="match status" value="1"/>
</dbReference>
<evidence type="ECO:0000313" key="4">
    <source>
        <dbReference type="EMBL" id="KAL0871421.1"/>
    </source>
</evidence>
<name>A0ABR3HM64_LOXSC</name>
<dbReference type="SUPFAM" id="SSF48403">
    <property type="entry name" value="Ankyrin repeat"/>
    <property type="match status" value="1"/>
</dbReference>
<sequence>MATKNYSNFVRPGSCEDSITTNACGRIPLSGEEAKKIYVNEVEQIKDPLLCDNDDCDKLPKPRSTCKRLIVNRDISDKDLFLSVQNNDIDTLKAALDSHPDNINKLDDYGWSLLMIACQANSVESAKELLKRGCSTSVRDKAGNSAQSLVIKNKNYILADILLSNIQKEKEIKSKRKNLPFKNSEKSEDFFCEMCNIKVRNKEYHLSSTIHNINLSKGKKIPTNYAIPESNRGYQIMLKVGWDKESGLGPDGSGKKYPIRTVQKKDRKGLGHGKKVLKEETTTETVRHKNRRSIARDHESNRKMEINFRRQFY</sequence>
<feature type="repeat" description="ANK" evidence="1">
    <location>
        <begin position="109"/>
        <end position="141"/>
    </location>
</feature>
<feature type="compositionally biased region" description="Basic and acidic residues" evidence="2">
    <location>
        <begin position="276"/>
        <end position="287"/>
    </location>
</feature>
<evidence type="ECO:0000256" key="1">
    <source>
        <dbReference type="PROSITE-ProRule" id="PRU00023"/>
    </source>
</evidence>
<dbReference type="Pfam" id="PF12796">
    <property type="entry name" value="Ank_2"/>
    <property type="match status" value="1"/>
</dbReference>
<dbReference type="SMART" id="SM00443">
    <property type="entry name" value="G_patch"/>
    <property type="match status" value="1"/>
</dbReference>
<comment type="caution">
    <text evidence="4">The sequence shown here is derived from an EMBL/GenBank/DDBJ whole genome shotgun (WGS) entry which is preliminary data.</text>
</comment>
<evidence type="ECO:0000313" key="5">
    <source>
        <dbReference type="Proteomes" id="UP001549920"/>
    </source>
</evidence>
<protein>
    <recommendedName>
        <fullName evidence="3">G-patch domain-containing protein</fullName>
    </recommendedName>
</protein>
<dbReference type="InterPro" id="IPR039146">
    <property type="entry name" value="GPANK1"/>
</dbReference>
<dbReference type="SMART" id="SM00248">
    <property type="entry name" value="ANK"/>
    <property type="match status" value="3"/>
</dbReference>
<keyword evidence="5" id="KW-1185">Reference proteome</keyword>
<feature type="domain" description="G-patch" evidence="3">
    <location>
        <begin position="229"/>
        <end position="275"/>
    </location>
</feature>
<organism evidence="4 5">
    <name type="scientific">Loxostege sticticalis</name>
    <name type="common">Beet webworm moth</name>
    <dbReference type="NCBI Taxonomy" id="481309"/>
    <lineage>
        <taxon>Eukaryota</taxon>
        <taxon>Metazoa</taxon>
        <taxon>Ecdysozoa</taxon>
        <taxon>Arthropoda</taxon>
        <taxon>Hexapoda</taxon>
        <taxon>Insecta</taxon>
        <taxon>Pterygota</taxon>
        <taxon>Neoptera</taxon>
        <taxon>Endopterygota</taxon>
        <taxon>Lepidoptera</taxon>
        <taxon>Glossata</taxon>
        <taxon>Ditrysia</taxon>
        <taxon>Pyraloidea</taxon>
        <taxon>Crambidae</taxon>
        <taxon>Pyraustinae</taxon>
        <taxon>Loxostege</taxon>
    </lineage>
</organism>
<feature type="compositionally biased region" description="Basic residues" evidence="2">
    <location>
        <begin position="266"/>
        <end position="275"/>
    </location>
</feature>
<dbReference type="PROSITE" id="PS50174">
    <property type="entry name" value="G_PATCH"/>
    <property type="match status" value="1"/>
</dbReference>
<dbReference type="EMBL" id="JBEUOH010000017">
    <property type="protein sequence ID" value="KAL0871421.1"/>
    <property type="molecule type" value="Genomic_DNA"/>
</dbReference>
<dbReference type="PROSITE" id="PS50088">
    <property type="entry name" value="ANK_REPEAT"/>
    <property type="match status" value="1"/>
</dbReference>
<dbReference type="InterPro" id="IPR036770">
    <property type="entry name" value="Ankyrin_rpt-contain_sf"/>
</dbReference>
<gene>
    <name evidence="4" type="ORF">ABMA27_005151</name>
</gene>
<evidence type="ECO:0000256" key="2">
    <source>
        <dbReference type="SAM" id="MobiDB-lite"/>
    </source>
</evidence>
<proteinExistence type="predicted"/>
<accession>A0ABR3HM64</accession>